<evidence type="ECO:0000313" key="13">
    <source>
        <dbReference type="EMBL" id="TFK24857.1"/>
    </source>
</evidence>
<dbReference type="InterPro" id="IPR054708">
    <property type="entry name" value="MTPAP-like_central"/>
</dbReference>
<dbReference type="STRING" id="230819.A0A5C3KWY6"/>
<feature type="region of interest" description="Disordered" evidence="10">
    <location>
        <begin position="492"/>
        <end position="535"/>
    </location>
</feature>
<dbReference type="AlphaFoldDB" id="A0A5C3KWY6"/>
<feature type="compositionally biased region" description="Polar residues" evidence="10">
    <location>
        <begin position="618"/>
        <end position="639"/>
    </location>
</feature>
<proteinExistence type="inferred from homology"/>
<sequence>MQTQQISASSLAHSLSHLSPVLQALQQPRPSSKQRFVAELSQCLFDFVIQLLPTQEEMAVKEDVRKLLERLIRTIEPDSRLLSFGSTANGFSLRNSDMDLCCLIDSEDKLSAADLVTMLGDLLERETKFHVKPLPHARIPIVKLTLDPSPGLPHGIACDIGFENRLALENTRLLMCYAMIDPTRVRTMVLFLKVWSKRRKINSPYKGTLSSYGYVLLVIYFLVHVKNPPVLPNLQQMPPLRPITTEETHLNGHNIWFFDDIDLLRQRWRSENTESVAELLIDFFRYYARDFQYNTGVASIRAGLLKKESKGWQVDQYSSNRYDSARERNRLCIEDPFEMDYNVARCVTKDGLYTIRGEFMRASRVLAVRPERAIVAIAELCEERKDEELIHAPVTSARPSPIPPQTPYTVGSNLRPKGGLPERLSPPTQFFEPDARPETQAPRPLLHHQAPPPPDHMAAKRSKWTSPPPPDAPSMDHTLFESQLDKGLELATAPSEAREPEGSYNSGTNSDVFTDGDHSDTAESDDISSVRSYTEGTSIVNPGLVRRPSWHLPLAARIPQFPDNGGGVPVASASRSSLSSRGRIPRVDRAEPSPNAFRNLPEFVPTGRTEFSRRQPHTGPQRSFKNGNQSWSPHLTSNGSHPPSPESPMESRYNEASTVFYQTANTRSPRPNIVYPVPGSQSPYLSQYHSQQHSPISPASQNVPFHQPFHGHQIQVPADILPSNLPPALSSLNPRNNMSGRSSTGPETPTPGPPYSHSHSNSTTTITAPTPPPHTTKFAAQPQPVYSRSPLILSQHNQTLSPQLVPNANATNLHPLGDSPDRLSTGQSPSNGSTSPNRSSAGNSSGSSPTPSSTGYSTSISRSPSPHSPTSDLVSPPPTAMPLGLTTAKVAVEVDVDPTGFATSFSALTVRDEEEHVPSHLAASREFLIDLKQQHHREIEGGRSLS</sequence>
<evidence type="ECO:0000256" key="2">
    <source>
        <dbReference type="ARBA" id="ARBA00001946"/>
    </source>
</evidence>
<reference evidence="13 14" key="1">
    <citation type="journal article" date="2019" name="Nat. Ecol. Evol.">
        <title>Megaphylogeny resolves global patterns of mushroom evolution.</title>
        <authorList>
            <person name="Varga T."/>
            <person name="Krizsan K."/>
            <person name="Foldi C."/>
            <person name="Dima B."/>
            <person name="Sanchez-Garcia M."/>
            <person name="Sanchez-Ramirez S."/>
            <person name="Szollosi G.J."/>
            <person name="Szarkandi J.G."/>
            <person name="Papp V."/>
            <person name="Albert L."/>
            <person name="Andreopoulos W."/>
            <person name="Angelini C."/>
            <person name="Antonin V."/>
            <person name="Barry K.W."/>
            <person name="Bougher N.L."/>
            <person name="Buchanan P."/>
            <person name="Buyck B."/>
            <person name="Bense V."/>
            <person name="Catcheside P."/>
            <person name="Chovatia M."/>
            <person name="Cooper J."/>
            <person name="Damon W."/>
            <person name="Desjardin D."/>
            <person name="Finy P."/>
            <person name="Geml J."/>
            <person name="Haridas S."/>
            <person name="Hughes K."/>
            <person name="Justo A."/>
            <person name="Karasinski D."/>
            <person name="Kautmanova I."/>
            <person name="Kiss B."/>
            <person name="Kocsube S."/>
            <person name="Kotiranta H."/>
            <person name="LaButti K.M."/>
            <person name="Lechner B.E."/>
            <person name="Liimatainen K."/>
            <person name="Lipzen A."/>
            <person name="Lukacs Z."/>
            <person name="Mihaltcheva S."/>
            <person name="Morgado L.N."/>
            <person name="Niskanen T."/>
            <person name="Noordeloos M.E."/>
            <person name="Ohm R.A."/>
            <person name="Ortiz-Santana B."/>
            <person name="Ovrebo C."/>
            <person name="Racz N."/>
            <person name="Riley R."/>
            <person name="Savchenko A."/>
            <person name="Shiryaev A."/>
            <person name="Soop K."/>
            <person name="Spirin V."/>
            <person name="Szebenyi C."/>
            <person name="Tomsovsky M."/>
            <person name="Tulloss R.E."/>
            <person name="Uehling J."/>
            <person name="Grigoriev I.V."/>
            <person name="Vagvolgyi C."/>
            <person name="Papp T."/>
            <person name="Martin F.M."/>
            <person name="Miettinen O."/>
            <person name="Hibbett D.S."/>
            <person name="Nagy L.G."/>
        </authorList>
    </citation>
    <scope>NUCLEOTIDE SEQUENCE [LARGE SCALE GENOMIC DNA]</scope>
    <source>
        <strain evidence="13 14">CBS 121175</strain>
    </source>
</reference>
<feature type="compositionally biased region" description="Low complexity" evidence="10">
    <location>
        <begin position="571"/>
        <end position="581"/>
    </location>
</feature>
<dbReference type="Proteomes" id="UP000307440">
    <property type="component" value="Unassembled WGS sequence"/>
</dbReference>
<dbReference type="Pfam" id="PF22600">
    <property type="entry name" value="MTPAP-like_central"/>
    <property type="match status" value="1"/>
</dbReference>
<feature type="region of interest" description="Disordered" evidence="10">
    <location>
        <begin position="391"/>
        <end position="477"/>
    </location>
</feature>
<dbReference type="InterPro" id="IPR043519">
    <property type="entry name" value="NT_sf"/>
</dbReference>
<accession>A0A5C3KWY6</accession>
<dbReference type="SUPFAM" id="SSF81301">
    <property type="entry name" value="Nucleotidyltransferase"/>
    <property type="match status" value="1"/>
</dbReference>
<keyword evidence="9" id="KW-0460">Magnesium</keyword>
<feature type="domain" description="PAP-associated" evidence="11">
    <location>
        <begin position="275"/>
        <end position="338"/>
    </location>
</feature>
<dbReference type="GO" id="GO:0010605">
    <property type="term" value="P:negative regulation of macromolecule metabolic process"/>
    <property type="evidence" value="ECO:0007669"/>
    <property type="project" value="UniProtKB-ARBA"/>
</dbReference>
<keyword evidence="7" id="KW-0808">Transferase</keyword>
<evidence type="ECO:0000256" key="9">
    <source>
        <dbReference type="ARBA" id="ARBA00022842"/>
    </source>
</evidence>
<feature type="compositionally biased region" description="Low complexity" evidence="10">
    <location>
        <begin position="833"/>
        <end position="871"/>
    </location>
</feature>
<feature type="region of interest" description="Disordered" evidence="10">
    <location>
        <begin position="805"/>
        <end position="881"/>
    </location>
</feature>
<keyword evidence="14" id="KW-1185">Reference proteome</keyword>
<feature type="region of interest" description="Disordered" evidence="10">
    <location>
        <begin position="680"/>
        <end position="699"/>
    </location>
</feature>
<feature type="compositionally biased region" description="Low complexity" evidence="10">
    <location>
        <begin position="721"/>
        <end position="747"/>
    </location>
</feature>
<dbReference type="GO" id="GO:0046872">
    <property type="term" value="F:metal ion binding"/>
    <property type="evidence" value="ECO:0007669"/>
    <property type="project" value="UniProtKB-KW"/>
</dbReference>
<comment type="similarity">
    <text evidence="4">Belongs to the DNA polymerase type-B-like family.</text>
</comment>
<comment type="cofactor">
    <cofactor evidence="2">
        <name>Mg(2+)</name>
        <dbReference type="ChEBI" id="CHEBI:18420"/>
    </cofactor>
</comment>
<keyword evidence="8" id="KW-0479">Metal-binding</keyword>
<feature type="compositionally biased region" description="Polar residues" evidence="10">
    <location>
        <begin position="822"/>
        <end position="832"/>
    </location>
</feature>
<dbReference type="InterPro" id="IPR002058">
    <property type="entry name" value="PAP_assoc"/>
</dbReference>
<comment type="cofactor">
    <cofactor evidence="1">
        <name>Mn(2+)</name>
        <dbReference type="ChEBI" id="CHEBI:29035"/>
    </cofactor>
</comment>
<evidence type="ECO:0000256" key="4">
    <source>
        <dbReference type="ARBA" id="ARBA00008593"/>
    </source>
</evidence>
<dbReference type="Gene3D" id="1.10.1410.10">
    <property type="match status" value="1"/>
</dbReference>
<keyword evidence="6" id="KW-0963">Cytoplasm</keyword>
<evidence type="ECO:0000313" key="14">
    <source>
        <dbReference type="Proteomes" id="UP000307440"/>
    </source>
</evidence>
<dbReference type="Pfam" id="PF03828">
    <property type="entry name" value="PAP_assoc"/>
    <property type="match status" value="1"/>
</dbReference>
<protein>
    <recommendedName>
        <fullName evidence="5">polynucleotide adenylyltransferase</fullName>
        <ecNumber evidence="5">2.7.7.19</ecNumber>
    </recommendedName>
</protein>
<feature type="region of interest" description="Disordered" evidence="10">
    <location>
        <begin position="560"/>
        <end position="652"/>
    </location>
</feature>
<evidence type="ECO:0000256" key="8">
    <source>
        <dbReference type="ARBA" id="ARBA00022723"/>
    </source>
</evidence>
<dbReference type="GO" id="GO:0005737">
    <property type="term" value="C:cytoplasm"/>
    <property type="evidence" value="ECO:0007669"/>
    <property type="project" value="UniProtKB-SubCell"/>
</dbReference>
<evidence type="ECO:0000256" key="3">
    <source>
        <dbReference type="ARBA" id="ARBA00004496"/>
    </source>
</evidence>
<dbReference type="GO" id="GO:1990817">
    <property type="term" value="F:poly(A) RNA polymerase activity"/>
    <property type="evidence" value="ECO:0007669"/>
    <property type="project" value="UniProtKB-EC"/>
</dbReference>
<evidence type="ECO:0000256" key="5">
    <source>
        <dbReference type="ARBA" id="ARBA00012388"/>
    </source>
</evidence>
<dbReference type="SUPFAM" id="SSF81631">
    <property type="entry name" value="PAP/OAS1 substrate-binding domain"/>
    <property type="match status" value="1"/>
</dbReference>
<dbReference type="CDD" id="cd05402">
    <property type="entry name" value="NT_PAP_TUTase"/>
    <property type="match status" value="1"/>
</dbReference>
<feature type="domain" description="Poly(A) RNA polymerase mitochondrial-like central palm" evidence="12">
    <location>
        <begin position="41"/>
        <end position="178"/>
    </location>
</feature>
<dbReference type="EMBL" id="ML210193">
    <property type="protein sequence ID" value="TFK24857.1"/>
    <property type="molecule type" value="Genomic_DNA"/>
</dbReference>
<gene>
    <name evidence="13" type="ORF">FA15DRAFT_591711</name>
</gene>
<feature type="compositionally biased region" description="Low complexity" evidence="10">
    <location>
        <begin position="756"/>
        <end position="768"/>
    </location>
</feature>
<evidence type="ECO:0000256" key="1">
    <source>
        <dbReference type="ARBA" id="ARBA00001936"/>
    </source>
</evidence>
<dbReference type="PANTHER" id="PTHR12271">
    <property type="entry name" value="POLY A POLYMERASE CID PAP -RELATED"/>
    <property type="match status" value="1"/>
</dbReference>
<evidence type="ECO:0000256" key="7">
    <source>
        <dbReference type="ARBA" id="ARBA00022679"/>
    </source>
</evidence>
<comment type="subcellular location">
    <subcellularLocation>
        <location evidence="3">Cytoplasm</location>
    </subcellularLocation>
</comment>
<organism evidence="13 14">
    <name type="scientific">Coprinopsis marcescibilis</name>
    <name type="common">Agaric fungus</name>
    <name type="synonym">Psathyrella marcescibilis</name>
    <dbReference type="NCBI Taxonomy" id="230819"/>
    <lineage>
        <taxon>Eukaryota</taxon>
        <taxon>Fungi</taxon>
        <taxon>Dikarya</taxon>
        <taxon>Basidiomycota</taxon>
        <taxon>Agaricomycotina</taxon>
        <taxon>Agaricomycetes</taxon>
        <taxon>Agaricomycetidae</taxon>
        <taxon>Agaricales</taxon>
        <taxon>Agaricineae</taxon>
        <taxon>Psathyrellaceae</taxon>
        <taxon>Coprinopsis</taxon>
    </lineage>
</organism>
<evidence type="ECO:0000256" key="10">
    <source>
        <dbReference type="SAM" id="MobiDB-lite"/>
    </source>
</evidence>
<dbReference type="OrthoDB" id="407432at2759"/>
<evidence type="ECO:0000256" key="6">
    <source>
        <dbReference type="ARBA" id="ARBA00022490"/>
    </source>
</evidence>
<feature type="compositionally biased region" description="Polar residues" evidence="10">
    <location>
        <begin position="503"/>
        <end position="512"/>
    </location>
</feature>
<evidence type="ECO:0000259" key="12">
    <source>
        <dbReference type="Pfam" id="PF22600"/>
    </source>
</evidence>
<dbReference type="EC" id="2.7.7.19" evidence="5"/>
<name>A0A5C3KWY6_COPMA</name>
<feature type="region of interest" description="Disordered" evidence="10">
    <location>
        <begin position="720"/>
        <end position="780"/>
    </location>
</feature>
<evidence type="ECO:0000259" key="11">
    <source>
        <dbReference type="Pfam" id="PF03828"/>
    </source>
</evidence>
<dbReference type="GO" id="GO:0031123">
    <property type="term" value="P:RNA 3'-end processing"/>
    <property type="evidence" value="ECO:0007669"/>
    <property type="project" value="TreeGrafter"/>
</dbReference>
<dbReference type="PANTHER" id="PTHR12271:SF40">
    <property type="entry name" value="POLY(A) RNA POLYMERASE GLD2"/>
    <property type="match status" value="1"/>
</dbReference>
<dbReference type="Gene3D" id="3.30.460.10">
    <property type="entry name" value="Beta Polymerase, domain 2"/>
    <property type="match status" value="1"/>
</dbReference>